<dbReference type="Gene3D" id="1.25.10.90">
    <property type="match status" value="1"/>
</dbReference>
<gene>
    <name evidence="2" type="ORF">ETAA8_29330</name>
</gene>
<dbReference type="EMBL" id="CP036274">
    <property type="protein sequence ID" value="QDU27842.1"/>
    <property type="molecule type" value="Genomic_DNA"/>
</dbReference>
<dbReference type="AlphaFoldDB" id="A0A517YCJ2"/>
<feature type="region of interest" description="Disordered" evidence="1">
    <location>
        <begin position="1"/>
        <end position="29"/>
    </location>
</feature>
<proteinExistence type="predicted"/>
<protein>
    <submittedName>
        <fullName evidence="2">DNA alkylation repair enzyme</fullName>
    </submittedName>
</protein>
<organism evidence="2 3">
    <name type="scientific">Anatilimnocola aggregata</name>
    <dbReference type="NCBI Taxonomy" id="2528021"/>
    <lineage>
        <taxon>Bacteria</taxon>
        <taxon>Pseudomonadati</taxon>
        <taxon>Planctomycetota</taxon>
        <taxon>Planctomycetia</taxon>
        <taxon>Pirellulales</taxon>
        <taxon>Pirellulaceae</taxon>
        <taxon>Anatilimnocola</taxon>
    </lineage>
</organism>
<evidence type="ECO:0000313" key="3">
    <source>
        <dbReference type="Proteomes" id="UP000315017"/>
    </source>
</evidence>
<dbReference type="CDD" id="cd06561">
    <property type="entry name" value="AlkD_like"/>
    <property type="match status" value="1"/>
</dbReference>
<name>A0A517YCJ2_9BACT</name>
<evidence type="ECO:0000256" key="1">
    <source>
        <dbReference type="SAM" id="MobiDB-lite"/>
    </source>
</evidence>
<sequence length="265" mass="29323">MKKKAVPKSPPKKSSPKKPAVTKGVGAKRTESAAAIVEELRKLGSQSTKNTLMKHGAREPFFGTKIQDMKPIQKRIKKDYQLALDLYATGISDAMYLAGLIADEMQMTKADLETWLKGAYWYMLSEYTVPWVAAEGPHGWALALKWIESKDEKTAAAGWTTLSNLIAVKPDDELDFAAFLKLLQRVQKTIHQQPNRVRAAMNMFVISCGGYSQPLTEKAQAIAKAIGIVEVDMGDTSCKTPFAPEYIAKMHARGTLGKKKKTCRC</sequence>
<evidence type="ECO:0000313" key="2">
    <source>
        <dbReference type="EMBL" id="QDU27842.1"/>
    </source>
</evidence>
<reference evidence="2 3" key="1">
    <citation type="submission" date="2019-02" db="EMBL/GenBank/DDBJ databases">
        <title>Deep-cultivation of Planctomycetes and their phenomic and genomic characterization uncovers novel biology.</title>
        <authorList>
            <person name="Wiegand S."/>
            <person name="Jogler M."/>
            <person name="Boedeker C."/>
            <person name="Pinto D."/>
            <person name="Vollmers J."/>
            <person name="Rivas-Marin E."/>
            <person name="Kohn T."/>
            <person name="Peeters S.H."/>
            <person name="Heuer A."/>
            <person name="Rast P."/>
            <person name="Oberbeckmann S."/>
            <person name="Bunk B."/>
            <person name="Jeske O."/>
            <person name="Meyerdierks A."/>
            <person name="Storesund J.E."/>
            <person name="Kallscheuer N."/>
            <person name="Luecker S."/>
            <person name="Lage O.M."/>
            <person name="Pohl T."/>
            <person name="Merkel B.J."/>
            <person name="Hornburger P."/>
            <person name="Mueller R.-W."/>
            <person name="Bruemmer F."/>
            <person name="Labrenz M."/>
            <person name="Spormann A.M."/>
            <person name="Op den Camp H."/>
            <person name="Overmann J."/>
            <person name="Amann R."/>
            <person name="Jetten M.S.M."/>
            <person name="Mascher T."/>
            <person name="Medema M.H."/>
            <person name="Devos D.P."/>
            <person name="Kaster A.-K."/>
            <person name="Ovreas L."/>
            <person name="Rohde M."/>
            <person name="Galperin M.Y."/>
            <person name="Jogler C."/>
        </authorList>
    </citation>
    <scope>NUCLEOTIDE SEQUENCE [LARGE SCALE GENOMIC DNA]</scope>
    <source>
        <strain evidence="2 3">ETA_A8</strain>
    </source>
</reference>
<dbReference type="PANTHER" id="PTHR41291:SF1">
    <property type="entry name" value="DNA ALKYLATION REPAIR PROTEIN"/>
    <property type="match status" value="1"/>
</dbReference>
<feature type="compositionally biased region" description="Basic residues" evidence="1">
    <location>
        <begin position="1"/>
        <end position="16"/>
    </location>
</feature>
<dbReference type="Pfam" id="PF08713">
    <property type="entry name" value="DNA_alkylation"/>
    <property type="match status" value="1"/>
</dbReference>
<dbReference type="InterPro" id="IPR014825">
    <property type="entry name" value="DNA_alkylation"/>
</dbReference>
<dbReference type="KEGG" id="aagg:ETAA8_29330"/>
<dbReference type="SUPFAM" id="SSF48371">
    <property type="entry name" value="ARM repeat"/>
    <property type="match status" value="1"/>
</dbReference>
<keyword evidence="3" id="KW-1185">Reference proteome</keyword>
<dbReference type="RefSeq" id="WP_145089137.1">
    <property type="nucleotide sequence ID" value="NZ_CP036274.1"/>
</dbReference>
<dbReference type="OrthoDB" id="9801369at2"/>
<accession>A0A517YCJ2</accession>
<dbReference type="Proteomes" id="UP000315017">
    <property type="component" value="Chromosome"/>
</dbReference>
<dbReference type="InterPro" id="IPR016024">
    <property type="entry name" value="ARM-type_fold"/>
</dbReference>
<dbReference type="PANTHER" id="PTHR41291">
    <property type="entry name" value="DNA ALKYLATION REPAIR PROTEIN"/>
    <property type="match status" value="1"/>
</dbReference>